<comment type="caution">
    <text evidence="2">The sequence shown here is derived from an EMBL/GenBank/DDBJ whole genome shotgun (WGS) entry which is preliminary data.</text>
</comment>
<sequence length="317" mass="34883">VEKGEGYENKANQGKPGRGKKDDEEEEGKQRKKGGGPFSKLAWLVGEASSCLVGSGTKEAQNPSSKGRAIFTHTPPPFLFTLPPRDLLRTKEEACPAEGRVISSSHLLLSPSPLPLLRLSQHPPTTHILTTYSFFPPCSASLCPPLPISPTRNKTEKMQLLSLSGIGRKRREQGHDRKERLVPPPYPRRQLDLLMSPPTSSPDALVVEPIFTAATELSSLPRRVKHMEHPISCPYLYINMQCCPPPLRLTPIKPPRQWKAWAVNPPPDPHPAAHVVRLLKVHQAIQHPMLRIEEVVARVAVVDSNHAVGTSDAGGKV</sequence>
<evidence type="ECO:0000256" key="1">
    <source>
        <dbReference type="SAM" id="MobiDB-lite"/>
    </source>
</evidence>
<organism evidence="2 3">
    <name type="scientific">Ophiocordyceps polyrhachis-furcata BCC 54312</name>
    <dbReference type="NCBI Taxonomy" id="1330021"/>
    <lineage>
        <taxon>Eukaryota</taxon>
        <taxon>Fungi</taxon>
        <taxon>Dikarya</taxon>
        <taxon>Ascomycota</taxon>
        <taxon>Pezizomycotina</taxon>
        <taxon>Sordariomycetes</taxon>
        <taxon>Hypocreomycetidae</taxon>
        <taxon>Hypocreales</taxon>
        <taxon>Ophiocordycipitaceae</taxon>
        <taxon>Ophiocordyceps</taxon>
    </lineage>
</organism>
<gene>
    <name evidence="2" type="ORF">L249_0429</name>
</gene>
<feature type="region of interest" description="Disordered" evidence="1">
    <location>
        <begin position="168"/>
        <end position="189"/>
    </location>
</feature>
<dbReference type="EMBL" id="LKCN02000007">
    <property type="protein sequence ID" value="RCI13144.1"/>
    <property type="molecule type" value="Genomic_DNA"/>
</dbReference>
<proteinExistence type="predicted"/>
<evidence type="ECO:0000313" key="3">
    <source>
        <dbReference type="Proteomes" id="UP000253664"/>
    </source>
</evidence>
<evidence type="ECO:0000313" key="2">
    <source>
        <dbReference type="EMBL" id="RCI13144.1"/>
    </source>
</evidence>
<keyword evidence="3" id="KW-1185">Reference proteome</keyword>
<dbReference type="AlphaFoldDB" id="A0A367LFD3"/>
<name>A0A367LFD3_9HYPO</name>
<protein>
    <submittedName>
        <fullName evidence="2">Uncharacterized protein</fullName>
    </submittedName>
</protein>
<feature type="non-terminal residue" evidence="2">
    <location>
        <position position="1"/>
    </location>
</feature>
<feature type="region of interest" description="Disordered" evidence="1">
    <location>
        <begin position="1"/>
        <end position="40"/>
    </location>
</feature>
<accession>A0A367LFD3</accession>
<reference evidence="2 3" key="1">
    <citation type="journal article" date="2015" name="BMC Genomics">
        <title>Insights from the genome of Ophiocordyceps polyrhachis-furcata to pathogenicity and host specificity in insect fungi.</title>
        <authorList>
            <person name="Wichadakul D."/>
            <person name="Kobmoo N."/>
            <person name="Ingsriswang S."/>
            <person name="Tangphatsornruang S."/>
            <person name="Chantasingh D."/>
            <person name="Luangsa-ard J.J."/>
            <person name="Eurwilaichitr L."/>
        </authorList>
    </citation>
    <scope>NUCLEOTIDE SEQUENCE [LARGE SCALE GENOMIC DNA]</scope>
    <source>
        <strain evidence="2 3">BCC 54312</strain>
    </source>
</reference>
<dbReference type="Proteomes" id="UP000253664">
    <property type="component" value="Unassembled WGS sequence"/>
</dbReference>